<evidence type="ECO:0000256" key="1">
    <source>
        <dbReference type="SAM" id="MobiDB-lite"/>
    </source>
</evidence>
<sequence length="24" mass="2486">MAPVPMRPRPPASPVTLGELAARA</sequence>
<gene>
    <name evidence="2" type="ORF">AVDCRST_MAG79-2723</name>
</gene>
<dbReference type="AlphaFoldDB" id="A0A6J4UI40"/>
<evidence type="ECO:0000313" key="2">
    <source>
        <dbReference type="EMBL" id="CAA9551333.1"/>
    </source>
</evidence>
<protein>
    <submittedName>
        <fullName evidence="2">Uncharacterized protein</fullName>
    </submittedName>
</protein>
<name>A0A6J4UI40_9ACTN</name>
<feature type="compositionally biased region" description="Pro residues" evidence="1">
    <location>
        <begin position="1"/>
        <end position="13"/>
    </location>
</feature>
<reference evidence="2" key="1">
    <citation type="submission" date="2020-02" db="EMBL/GenBank/DDBJ databases">
        <authorList>
            <person name="Meier V. D."/>
        </authorList>
    </citation>
    <scope>NUCLEOTIDE SEQUENCE</scope>
    <source>
        <strain evidence="2">AVDCRST_MAG79</strain>
    </source>
</reference>
<organism evidence="2">
    <name type="scientific">uncultured Thermoleophilia bacterium</name>
    <dbReference type="NCBI Taxonomy" id="1497501"/>
    <lineage>
        <taxon>Bacteria</taxon>
        <taxon>Bacillati</taxon>
        <taxon>Actinomycetota</taxon>
        <taxon>Thermoleophilia</taxon>
        <taxon>environmental samples</taxon>
    </lineage>
</organism>
<dbReference type="EMBL" id="CADCWC010000423">
    <property type="protein sequence ID" value="CAA9551333.1"/>
    <property type="molecule type" value="Genomic_DNA"/>
</dbReference>
<accession>A0A6J4UI40</accession>
<feature type="region of interest" description="Disordered" evidence="1">
    <location>
        <begin position="1"/>
        <end position="24"/>
    </location>
</feature>
<proteinExistence type="predicted"/>